<accession>A0A0R3ME20</accession>
<comment type="similarity">
    <text evidence="1">Belongs to the membrane fusion protein (MFP) (TC 8.A.1) family.</text>
</comment>
<reference evidence="6 7" key="1">
    <citation type="submission" date="2014-03" db="EMBL/GenBank/DDBJ databases">
        <title>Bradyrhizobium valentinum sp. nov., isolated from effective nodules of Lupinus mariae-josephae, a lupine endemic of basic-lime soils in Eastern Spain.</title>
        <authorList>
            <person name="Duran D."/>
            <person name="Rey L."/>
            <person name="Navarro A."/>
            <person name="Busquets A."/>
            <person name="Imperial J."/>
            <person name="Ruiz-Argueso T."/>
        </authorList>
    </citation>
    <scope>NUCLEOTIDE SEQUENCE [LARGE SCALE GENOMIC DNA]</scope>
    <source>
        <strain evidence="6 7">CCBAU 23086</strain>
    </source>
</reference>
<dbReference type="InterPro" id="IPR058647">
    <property type="entry name" value="BSH_CzcB-like"/>
</dbReference>
<dbReference type="EMBL" id="LLYB01000109">
    <property type="protein sequence ID" value="KRR18241.1"/>
    <property type="molecule type" value="Genomic_DNA"/>
</dbReference>
<dbReference type="Pfam" id="PF25954">
    <property type="entry name" value="Beta-barrel_RND_2"/>
    <property type="match status" value="1"/>
</dbReference>
<organism evidence="6 7">
    <name type="scientific">Bradyrhizobium lablabi</name>
    <dbReference type="NCBI Taxonomy" id="722472"/>
    <lineage>
        <taxon>Bacteria</taxon>
        <taxon>Pseudomonadati</taxon>
        <taxon>Pseudomonadota</taxon>
        <taxon>Alphaproteobacteria</taxon>
        <taxon>Hyphomicrobiales</taxon>
        <taxon>Nitrobacteraceae</taxon>
        <taxon>Bradyrhizobium</taxon>
    </lineage>
</organism>
<dbReference type="PANTHER" id="PTHR30097:SF15">
    <property type="entry name" value="CATION EFFLUX SYSTEM PROTEIN CUSB"/>
    <property type="match status" value="1"/>
</dbReference>
<dbReference type="InterPro" id="IPR051909">
    <property type="entry name" value="MFP_Cation_Efflux"/>
</dbReference>
<dbReference type="GO" id="GO:0022857">
    <property type="term" value="F:transmembrane transporter activity"/>
    <property type="evidence" value="ECO:0007669"/>
    <property type="project" value="InterPro"/>
</dbReference>
<evidence type="ECO:0000256" key="3">
    <source>
        <dbReference type="SAM" id="Coils"/>
    </source>
</evidence>
<evidence type="ECO:0000256" key="2">
    <source>
        <dbReference type="ARBA" id="ARBA00022448"/>
    </source>
</evidence>
<dbReference type="GO" id="GO:0030288">
    <property type="term" value="C:outer membrane-bounded periplasmic space"/>
    <property type="evidence" value="ECO:0007669"/>
    <property type="project" value="TreeGrafter"/>
</dbReference>
<name>A0A0R3ME20_9BRAD</name>
<dbReference type="PANTHER" id="PTHR30097">
    <property type="entry name" value="CATION EFFLUX SYSTEM PROTEIN CUSB"/>
    <property type="match status" value="1"/>
</dbReference>
<dbReference type="GO" id="GO:0060003">
    <property type="term" value="P:copper ion export"/>
    <property type="evidence" value="ECO:0007669"/>
    <property type="project" value="TreeGrafter"/>
</dbReference>
<feature type="domain" description="CzcB-like barrel-sandwich hybrid" evidence="5">
    <location>
        <begin position="77"/>
        <end position="241"/>
    </location>
</feature>
<dbReference type="Gene3D" id="1.20.1600.10">
    <property type="entry name" value="Outer membrane efflux proteins (OEP)"/>
    <property type="match status" value="1"/>
</dbReference>
<keyword evidence="3" id="KW-0175">Coiled coil</keyword>
<dbReference type="AlphaFoldDB" id="A0A0R3ME20"/>
<dbReference type="FunFam" id="2.40.30.170:FF:000010">
    <property type="entry name" value="Efflux RND transporter periplasmic adaptor subunit"/>
    <property type="match status" value="1"/>
</dbReference>
<keyword evidence="2" id="KW-0813">Transport</keyword>
<dbReference type="GO" id="GO:0015679">
    <property type="term" value="P:plasma membrane copper ion transport"/>
    <property type="evidence" value="ECO:0007669"/>
    <property type="project" value="TreeGrafter"/>
</dbReference>
<feature type="coiled-coil region" evidence="3">
    <location>
        <begin position="156"/>
        <end position="183"/>
    </location>
</feature>
<dbReference type="InterPro" id="IPR006143">
    <property type="entry name" value="RND_pump_MFP"/>
</dbReference>
<dbReference type="Gene3D" id="2.40.30.170">
    <property type="match status" value="1"/>
</dbReference>
<evidence type="ECO:0000259" key="5">
    <source>
        <dbReference type="Pfam" id="PF25973"/>
    </source>
</evidence>
<evidence type="ECO:0000313" key="6">
    <source>
        <dbReference type="EMBL" id="KRR18241.1"/>
    </source>
</evidence>
<evidence type="ECO:0000256" key="1">
    <source>
        <dbReference type="ARBA" id="ARBA00009477"/>
    </source>
</evidence>
<proteinExistence type="inferred from homology"/>
<dbReference type="Pfam" id="PF25973">
    <property type="entry name" value="BSH_CzcB"/>
    <property type="match status" value="1"/>
</dbReference>
<dbReference type="Proteomes" id="UP000051660">
    <property type="component" value="Unassembled WGS sequence"/>
</dbReference>
<feature type="domain" description="CusB-like beta-barrel" evidence="4">
    <location>
        <begin position="244"/>
        <end position="318"/>
    </location>
</feature>
<dbReference type="OrthoDB" id="9806939at2"/>
<dbReference type="GO" id="GO:0046914">
    <property type="term" value="F:transition metal ion binding"/>
    <property type="evidence" value="ECO:0007669"/>
    <property type="project" value="TreeGrafter"/>
</dbReference>
<dbReference type="NCBIfam" id="TIGR01730">
    <property type="entry name" value="RND_mfp"/>
    <property type="match status" value="1"/>
</dbReference>
<protein>
    <submittedName>
        <fullName evidence="6">Uncharacterized protein</fullName>
    </submittedName>
</protein>
<evidence type="ECO:0000313" key="7">
    <source>
        <dbReference type="Proteomes" id="UP000051660"/>
    </source>
</evidence>
<dbReference type="Gene3D" id="2.40.50.100">
    <property type="match status" value="1"/>
</dbReference>
<sequence>MSMTAKALLLRLLTLLFGVTLMASLAVAESPMKGADFLRVVADQMHQLQIVKVGTYAFRAQTSAIGQIGYNEDASTIVLTPFSGRITRLIARLGDQVKKGDPLLEIDSPEQFVLQNDFIAAQAVKRKANSQHNLAQIVEKRVRDLHEGKAAPSKDLQQAEAQLVSAENDLRSADSAFEAARARLRILGRTDAEISKLEETGTLSRVTTITAPIGGTVVSRKVGPGQHVKADSGDALYTIADLSTMWLKAQIFEQDIVRVRIGQEIEARVSAVPGRIFKARINAINAASDLTTRRVVVRSEIENADGLLKAEMFAMFKISIDDGSTSPAVPTDAVIREGDVAAVWVETEPRLFKRRVVDIGIQQDGLTQIRSGLDLGELVVARGAIFVDNEWRQ</sequence>
<evidence type="ECO:0000259" key="4">
    <source>
        <dbReference type="Pfam" id="PF25954"/>
    </source>
</evidence>
<dbReference type="InterPro" id="IPR058792">
    <property type="entry name" value="Beta-barrel_RND_2"/>
</dbReference>
<dbReference type="SUPFAM" id="SSF111369">
    <property type="entry name" value="HlyD-like secretion proteins"/>
    <property type="match status" value="1"/>
</dbReference>
<dbReference type="GO" id="GO:0016020">
    <property type="term" value="C:membrane"/>
    <property type="evidence" value="ECO:0007669"/>
    <property type="project" value="InterPro"/>
</dbReference>
<gene>
    <name evidence="6" type="ORF">CQ14_25320</name>
</gene>
<dbReference type="Gene3D" id="2.40.420.20">
    <property type="match status" value="1"/>
</dbReference>
<comment type="caution">
    <text evidence="6">The sequence shown here is derived from an EMBL/GenBank/DDBJ whole genome shotgun (WGS) entry which is preliminary data.</text>
</comment>